<feature type="transmembrane region" description="Helical" evidence="7">
    <location>
        <begin position="20"/>
        <end position="38"/>
    </location>
</feature>
<keyword evidence="5 7" id="KW-0472">Membrane</keyword>
<dbReference type="AlphaFoldDB" id="A0A516PYA0"/>
<feature type="transmembrane region" description="Helical" evidence="7">
    <location>
        <begin position="270"/>
        <end position="291"/>
    </location>
</feature>
<evidence type="ECO:0000256" key="5">
    <source>
        <dbReference type="ARBA" id="ARBA00023136"/>
    </source>
</evidence>
<feature type="transmembrane region" description="Helical" evidence="7">
    <location>
        <begin position="236"/>
        <end position="258"/>
    </location>
</feature>
<sequence length="408" mass="43606">MSTEPVETTGASSTASRFGAPLWGIVVAGALVLLCAGLREVADIVAPMFLIITLVMTFQPLRRIFLRWHFPNWLASLLVLIAIYLIMAIILGAVALSVTQLALQLPEYQKAFEGGYDWALKTLRAFGVDTSDWRSLLSKIDISSFTGAAQGVLSGVTSGFSLVGLMALVAIFFAFDGATGQARVALIRTLRPSIADAFTDFADRVRSYWIVTTVFGLIVAIFDVVALWIIGVPLALTWGVLAFVSNYIPNVGFIIGLVPPTLIALLAGGWGPALAVVISYVVINFVIQTLIQPRFTGDAAGISASVAFISLIFWAAILGPLGALLAVPATLFVKVILIDHSPNARWFGALITADVAEEKKLPRQKNRSFRRAEPANRKPRSSAQQVNEGSSDEPSGERADDASTGDGG</sequence>
<dbReference type="OrthoDB" id="9799225at2"/>
<feature type="compositionally biased region" description="Polar residues" evidence="6">
    <location>
        <begin position="381"/>
        <end position="393"/>
    </location>
</feature>
<dbReference type="PANTHER" id="PTHR21716:SF64">
    <property type="entry name" value="AI-2 TRANSPORT PROTEIN TQSA"/>
    <property type="match status" value="1"/>
</dbReference>
<evidence type="ECO:0000313" key="9">
    <source>
        <dbReference type="Proteomes" id="UP000319263"/>
    </source>
</evidence>
<keyword evidence="4 7" id="KW-1133">Transmembrane helix</keyword>
<dbReference type="EMBL" id="CP041692">
    <property type="protein sequence ID" value="QDP96148.1"/>
    <property type="molecule type" value="Genomic_DNA"/>
</dbReference>
<feature type="transmembrane region" description="Helical" evidence="7">
    <location>
        <begin position="152"/>
        <end position="175"/>
    </location>
</feature>
<feature type="transmembrane region" description="Helical" evidence="7">
    <location>
        <begin position="311"/>
        <end position="337"/>
    </location>
</feature>
<evidence type="ECO:0000256" key="3">
    <source>
        <dbReference type="ARBA" id="ARBA00022692"/>
    </source>
</evidence>
<reference evidence="8 9" key="1">
    <citation type="submission" date="2019-07" db="EMBL/GenBank/DDBJ databases">
        <title>Microlunatus dokdonensis sp. nov. isolated from the rhizospheric soil of the wild plant Elymus tsukushiensis.</title>
        <authorList>
            <person name="Ghim S.-Y."/>
            <person name="Hwang Y.-J."/>
            <person name="Son J.-S."/>
            <person name="Shin J.-H."/>
        </authorList>
    </citation>
    <scope>NUCLEOTIDE SEQUENCE [LARGE SCALE GENOMIC DNA]</scope>
    <source>
        <strain evidence="8 9">KUDC0627</strain>
    </source>
</reference>
<dbReference type="RefSeq" id="WP_143986114.1">
    <property type="nucleotide sequence ID" value="NZ_CP041692.1"/>
</dbReference>
<feature type="region of interest" description="Disordered" evidence="6">
    <location>
        <begin position="361"/>
        <end position="408"/>
    </location>
</feature>
<evidence type="ECO:0000256" key="2">
    <source>
        <dbReference type="ARBA" id="ARBA00009773"/>
    </source>
</evidence>
<evidence type="ECO:0000256" key="1">
    <source>
        <dbReference type="ARBA" id="ARBA00004141"/>
    </source>
</evidence>
<dbReference type="InterPro" id="IPR002549">
    <property type="entry name" value="AI-2E-like"/>
</dbReference>
<proteinExistence type="inferred from homology"/>
<gene>
    <name evidence="8" type="ORF">FOE78_09755</name>
</gene>
<organism evidence="8 9">
    <name type="scientific">Microlunatus elymi</name>
    <dbReference type="NCBI Taxonomy" id="2596828"/>
    <lineage>
        <taxon>Bacteria</taxon>
        <taxon>Bacillati</taxon>
        <taxon>Actinomycetota</taxon>
        <taxon>Actinomycetes</taxon>
        <taxon>Propionibacteriales</taxon>
        <taxon>Propionibacteriaceae</taxon>
        <taxon>Microlunatus</taxon>
    </lineage>
</organism>
<evidence type="ECO:0000256" key="7">
    <source>
        <dbReference type="SAM" id="Phobius"/>
    </source>
</evidence>
<keyword evidence="9" id="KW-1185">Reference proteome</keyword>
<evidence type="ECO:0000256" key="4">
    <source>
        <dbReference type="ARBA" id="ARBA00022989"/>
    </source>
</evidence>
<name>A0A516PYA0_9ACTN</name>
<keyword evidence="3 7" id="KW-0812">Transmembrane</keyword>
<protein>
    <submittedName>
        <fullName evidence="8">AI-2E family transporter</fullName>
    </submittedName>
</protein>
<evidence type="ECO:0000256" key="6">
    <source>
        <dbReference type="SAM" id="MobiDB-lite"/>
    </source>
</evidence>
<dbReference type="GO" id="GO:0055085">
    <property type="term" value="P:transmembrane transport"/>
    <property type="evidence" value="ECO:0007669"/>
    <property type="project" value="TreeGrafter"/>
</dbReference>
<dbReference type="KEGG" id="mik:FOE78_09755"/>
<feature type="transmembrane region" description="Helical" evidence="7">
    <location>
        <begin position="73"/>
        <end position="98"/>
    </location>
</feature>
<dbReference type="Proteomes" id="UP000319263">
    <property type="component" value="Chromosome"/>
</dbReference>
<accession>A0A516PYA0</accession>
<feature type="transmembrane region" description="Helical" evidence="7">
    <location>
        <begin position="208"/>
        <end position="230"/>
    </location>
</feature>
<evidence type="ECO:0000313" key="8">
    <source>
        <dbReference type="EMBL" id="QDP96148.1"/>
    </source>
</evidence>
<dbReference type="Pfam" id="PF01594">
    <property type="entry name" value="AI-2E_transport"/>
    <property type="match status" value="1"/>
</dbReference>
<dbReference type="PANTHER" id="PTHR21716">
    <property type="entry name" value="TRANSMEMBRANE PROTEIN"/>
    <property type="match status" value="1"/>
</dbReference>
<comment type="similarity">
    <text evidence="2">Belongs to the autoinducer-2 exporter (AI-2E) (TC 2.A.86) family.</text>
</comment>
<dbReference type="GO" id="GO:0016020">
    <property type="term" value="C:membrane"/>
    <property type="evidence" value="ECO:0007669"/>
    <property type="project" value="UniProtKB-SubCell"/>
</dbReference>
<comment type="subcellular location">
    <subcellularLocation>
        <location evidence="1">Membrane</location>
        <topology evidence="1">Multi-pass membrane protein</topology>
    </subcellularLocation>
</comment>
<feature type="transmembrane region" description="Helical" evidence="7">
    <location>
        <begin position="44"/>
        <end position="61"/>
    </location>
</feature>